<comment type="subcellular location">
    <subcellularLocation>
        <location evidence="1">Cell envelope</location>
    </subcellularLocation>
</comment>
<dbReference type="PANTHER" id="PTHR42953">
    <property type="entry name" value="HIGH-AFFINITY ZINC UPTAKE SYSTEM PROTEIN ZNUA-RELATED"/>
    <property type="match status" value="1"/>
</dbReference>
<dbReference type="InterPro" id="IPR006129">
    <property type="entry name" value="AdhesinB"/>
</dbReference>
<dbReference type="PRINTS" id="PR00690">
    <property type="entry name" value="ADHESNFAMILY"/>
</dbReference>
<dbReference type="EMBL" id="PYGR01000003">
    <property type="protein sequence ID" value="PTO37155.1"/>
    <property type="molecule type" value="Genomic_DNA"/>
</dbReference>
<evidence type="ECO:0000256" key="4">
    <source>
        <dbReference type="ARBA" id="ARBA00022729"/>
    </source>
</evidence>
<evidence type="ECO:0000256" key="2">
    <source>
        <dbReference type="ARBA" id="ARBA00022448"/>
    </source>
</evidence>
<organism evidence="8 10">
    <name type="scientific">Enterococcus mundtii</name>
    <dbReference type="NCBI Taxonomy" id="53346"/>
    <lineage>
        <taxon>Bacteria</taxon>
        <taxon>Bacillati</taxon>
        <taxon>Bacillota</taxon>
        <taxon>Bacilli</taxon>
        <taxon>Lactobacillales</taxon>
        <taxon>Enterococcaceae</taxon>
        <taxon>Enterococcus</taxon>
    </lineage>
</organism>
<comment type="similarity">
    <text evidence="5">Belongs to the bacterial solute-binding protein 9 family.</text>
</comment>
<evidence type="ECO:0000256" key="1">
    <source>
        <dbReference type="ARBA" id="ARBA00004196"/>
    </source>
</evidence>
<dbReference type="CDD" id="cd01137">
    <property type="entry name" value="PsaA"/>
    <property type="match status" value="1"/>
</dbReference>
<dbReference type="Proteomes" id="UP000321175">
    <property type="component" value="Unassembled WGS sequence"/>
</dbReference>
<dbReference type="GO" id="GO:0046872">
    <property type="term" value="F:metal ion binding"/>
    <property type="evidence" value="ECO:0007669"/>
    <property type="project" value="UniProtKB-KW"/>
</dbReference>
<evidence type="ECO:0000256" key="5">
    <source>
        <dbReference type="RuleBase" id="RU003512"/>
    </source>
</evidence>
<dbReference type="InterPro" id="IPR006128">
    <property type="entry name" value="Lipoprotein_PsaA-like"/>
</dbReference>
<evidence type="ECO:0000313" key="9">
    <source>
        <dbReference type="EMBL" id="PTO37155.1"/>
    </source>
</evidence>
<evidence type="ECO:0000256" key="6">
    <source>
        <dbReference type="SAM" id="SignalP"/>
    </source>
</evidence>
<evidence type="ECO:0000313" key="11">
    <source>
        <dbReference type="Proteomes" id="UP000244022"/>
    </source>
</evidence>
<keyword evidence="2 5" id="KW-0813">Transport</keyword>
<dbReference type="Proteomes" id="UP000244022">
    <property type="component" value="Unassembled WGS sequence"/>
</dbReference>
<sequence>MKNKLNILWLMGAVLFIFAGCGSSAAEEKEENLTVVATNSIIADMAKEVGKEHVDVHSIVPVGTDPHEYEVLPEDIKKASDADVILYNGLNLETGDAWFENLMDTANKKEDEDYFAVSKEVEPLYLTGGESETEADPHAWLDLSNGIKYVQEIARIFAEKDPDHATQYEENADAYIEKLKELDKQAKESFGSIPDNKKLLVTSEGAFRYFSQAYDLPAGYIWEINTESQGTPEQMQSIISQVRASDVPVLFVETSVDPRSMERVASETGLEIYDELFTDSIAKEGETGDSYYGMMKWNIETIHDGLSQEKK</sequence>
<dbReference type="Pfam" id="PF01297">
    <property type="entry name" value="ZnuA"/>
    <property type="match status" value="1"/>
</dbReference>
<accession>A0A1A6GA19</accession>
<dbReference type="AlphaFoldDB" id="A0A1A6GA19"/>
<dbReference type="Gene3D" id="3.40.50.1980">
    <property type="entry name" value="Nitrogenase molybdenum iron protein domain"/>
    <property type="match status" value="2"/>
</dbReference>
<reference evidence="7 12" key="3">
    <citation type="submission" date="2019-07" db="EMBL/GenBank/DDBJ databases">
        <title>Whole genome shotgun sequence of Enterococcus mundtii NBRC 100490.</title>
        <authorList>
            <person name="Hosoyama A."/>
            <person name="Uohara A."/>
            <person name="Ohji S."/>
            <person name="Ichikawa N."/>
        </authorList>
    </citation>
    <scope>NUCLEOTIDE SEQUENCE [LARGE SCALE GENOMIC DNA]</scope>
    <source>
        <strain evidence="7 12">NBRC 100490</strain>
    </source>
</reference>
<gene>
    <name evidence="7" type="primary">psaA</name>
    <name evidence="8" type="ORF">A5802_000125</name>
    <name evidence="9" type="ORF">C6N14_01290</name>
    <name evidence="7" type="ORF">EMU01_11980</name>
</gene>
<comment type="caution">
    <text evidence="8">The sequence shown here is derived from an EMBL/GenBank/DDBJ whole genome shotgun (WGS) entry which is preliminary data.</text>
</comment>
<dbReference type="InterPro" id="IPR050492">
    <property type="entry name" value="Bact_metal-bind_prot9"/>
</dbReference>
<reference evidence="8 10" key="1">
    <citation type="submission" date="2017-05" db="EMBL/GenBank/DDBJ databases">
        <title>The Genome Sequence of Enterococcus mundtii 6B1_DIV0119.</title>
        <authorList>
            <consortium name="The Broad Institute Genomics Platform"/>
            <consortium name="The Broad Institute Genomic Center for Infectious Diseases"/>
            <person name="Earl A."/>
            <person name="Manson A."/>
            <person name="Schwartman J."/>
            <person name="Gilmore M."/>
            <person name="Abouelleil A."/>
            <person name="Cao P."/>
            <person name="Chapman S."/>
            <person name="Cusick C."/>
            <person name="Shea T."/>
            <person name="Young S."/>
            <person name="Neafsey D."/>
            <person name="Nusbaum C."/>
            <person name="Birren B."/>
        </authorList>
    </citation>
    <scope>NUCLEOTIDE SEQUENCE [LARGE SCALE GENOMIC DNA]</scope>
    <source>
        <strain evidence="8 10">6B1_DIV0119</strain>
    </source>
</reference>
<name>A0A1A6GA19_ENTMU</name>
<dbReference type="RefSeq" id="WP_065095716.1">
    <property type="nucleotide sequence ID" value="NZ_BJWA01000006.1"/>
</dbReference>
<dbReference type="GO" id="GO:0007155">
    <property type="term" value="P:cell adhesion"/>
    <property type="evidence" value="ECO:0007669"/>
    <property type="project" value="InterPro"/>
</dbReference>
<protein>
    <submittedName>
        <fullName evidence="7">Metal ABC transporter substrate-binding protein</fullName>
    </submittedName>
    <submittedName>
        <fullName evidence="8">Periplasmic solute binding protein</fullName>
    </submittedName>
</protein>
<dbReference type="GeneID" id="60998416"/>
<proteinExistence type="inferred from homology"/>
<evidence type="ECO:0000313" key="10">
    <source>
        <dbReference type="Proteomes" id="UP000195024"/>
    </source>
</evidence>
<keyword evidence="4 6" id="KW-0732">Signal</keyword>
<evidence type="ECO:0000313" key="8">
    <source>
        <dbReference type="EMBL" id="OTP26414.1"/>
    </source>
</evidence>
<feature type="signal peptide" evidence="6">
    <location>
        <begin position="1"/>
        <end position="25"/>
    </location>
</feature>
<dbReference type="PANTHER" id="PTHR42953:SF1">
    <property type="entry name" value="METAL-BINDING PROTEIN HI_0362-RELATED"/>
    <property type="match status" value="1"/>
</dbReference>
<reference evidence="9 11" key="2">
    <citation type="submission" date="2018-03" db="EMBL/GenBank/DDBJ databases">
        <title>Draft genome sequences of four Enterococcus mundtii strains isolated from beef slaughterhouses in Kenya.</title>
        <authorList>
            <person name="Wambui J."/>
            <person name="Stevens M."/>
            <person name="Njage P."/>
            <person name="Stephan R."/>
            <person name="Tasara T."/>
        </authorList>
    </citation>
    <scope>NUCLEOTIDE SEQUENCE [LARGE SCALE GENOMIC DNA]</scope>
    <source>
        <strain evidence="9 11">H18-EM</strain>
    </source>
</reference>
<feature type="chain" id="PRO_5044554764" evidence="6">
    <location>
        <begin position="26"/>
        <end position="311"/>
    </location>
</feature>
<keyword evidence="12" id="KW-1185">Reference proteome</keyword>
<keyword evidence="3" id="KW-0479">Metal-binding</keyword>
<dbReference type="GO" id="GO:0030313">
    <property type="term" value="C:cell envelope"/>
    <property type="evidence" value="ECO:0007669"/>
    <property type="project" value="UniProtKB-SubCell"/>
</dbReference>
<dbReference type="SUPFAM" id="SSF53807">
    <property type="entry name" value="Helical backbone' metal receptor"/>
    <property type="match status" value="1"/>
</dbReference>
<evidence type="ECO:0000313" key="7">
    <source>
        <dbReference type="EMBL" id="GEL80054.1"/>
    </source>
</evidence>
<dbReference type="PRINTS" id="PR00691">
    <property type="entry name" value="ADHESINB"/>
</dbReference>
<dbReference type="InterPro" id="IPR006127">
    <property type="entry name" value="ZnuA-like"/>
</dbReference>
<dbReference type="GO" id="GO:0030001">
    <property type="term" value="P:metal ion transport"/>
    <property type="evidence" value="ECO:0007669"/>
    <property type="project" value="InterPro"/>
</dbReference>
<dbReference type="PROSITE" id="PS51257">
    <property type="entry name" value="PROKAR_LIPOPROTEIN"/>
    <property type="match status" value="1"/>
</dbReference>
<dbReference type="EMBL" id="BJWA01000006">
    <property type="protein sequence ID" value="GEL80054.1"/>
    <property type="molecule type" value="Genomic_DNA"/>
</dbReference>
<evidence type="ECO:0000256" key="3">
    <source>
        <dbReference type="ARBA" id="ARBA00022723"/>
    </source>
</evidence>
<dbReference type="Proteomes" id="UP000195024">
    <property type="component" value="Unassembled WGS sequence"/>
</dbReference>
<dbReference type="EMBL" id="NGMS01000001">
    <property type="protein sequence ID" value="OTP26414.1"/>
    <property type="molecule type" value="Genomic_DNA"/>
</dbReference>
<evidence type="ECO:0000313" key="12">
    <source>
        <dbReference type="Proteomes" id="UP000321175"/>
    </source>
</evidence>